<organism evidence="4 5">
    <name type="scientific">Steinernema glaseri</name>
    <dbReference type="NCBI Taxonomy" id="37863"/>
    <lineage>
        <taxon>Eukaryota</taxon>
        <taxon>Metazoa</taxon>
        <taxon>Ecdysozoa</taxon>
        <taxon>Nematoda</taxon>
        <taxon>Chromadorea</taxon>
        <taxon>Rhabditida</taxon>
        <taxon>Tylenchina</taxon>
        <taxon>Panagrolaimomorpha</taxon>
        <taxon>Strongyloidoidea</taxon>
        <taxon>Steinernematidae</taxon>
        <taxon>Steinernema</taxon>
    </lineage>
</organism>
<name>A0A1I8A1J6_9BILA</name>
<evidence type="ECO:0000313" key="5">
    <source>
        <dbReference type="WBParaSite" id="L893_g31932.t1"/>
    </source>
</evidence>
<evidence type="ECO:0000256" key="1">
    <source>
        <dbReference type="SAM" id="Coils"/>
    </source>
</evidence>
<evidence type="ECO:0000256" key="2">
    <source>
        <dbReference type="SAM" id="MobiDB-lite"/>
    </source>
</evidence>
<sequence length="106" mass="12129">MLSVSECSEPSPAPSVGSPRPEVGSLPEGKMKNYEGRSYHRVPSEAKTNDYRDMRVKNNLACREWRQKRKRLDAAKDEKIKELEAKVLELEKRIAYLKGQLDGPKK</sequence>
<dbReference type="WBParaSite" id="L893_g31932.t1">
    <property type="protein sequence ID" value="L893_g31932.t1"/>
    <property type="gene ID" value="L893_g31932"/>
</dbReference>
<protein>
    <submittedName>
        <fullName evidence="5">BZIP domain-containing protein</fullName>
    </submittedName>
</protein>
<dbReference type="InterPro" id="IPR004827">
    <property type="entry name" value="bZIP"/>
</dbReference>
<dbReference type="Gene3D" id="1.20.5.170">
    <property type="match status" value="1"/>
</dbReference>
<dbReference type="InterPro" id="IPR046347">
    <property type="entry name" value="bZIP_sf"/>
</dbReference>
<evidence type="ECO:0000313" key="4">
    <source>
        <dbReference type="Proteomes" id="UP000095287"/>
    </source>
</evidence>
<dbReference type="AlphaFoldDB" id="A0A1I8A1J6"/>
<feature type="region of interest" description="Disordered" evidence="2">
    <location>
        <begin position="1"/>
        <end position="51"/>
    </location>
</feature>
<keyword evidence="4" id="KW-1185">Reference proteome</keyword>
<dbReference type="Proteomes" id="UP000095287">
    <property type="component" value="Unplaced"/>
</dbReference>
<feature type="domain" description="BZIP" evidence="3">
    <location>
        <begin position="47"/>
        <end position="98"/>
    </location>
</feature>
<keyword evidence="1" id="KW-0175">Coiled coil</keyword>
<feature type="compositionally biased region" description="Basic and acidic residues" evidence="2">
    <location>
        <begin position="29"/>
        <end position="51"/>
    </location>
</feature>
<dbReference type="SUPFAM" id="SSF57959">
    <property type="entry name" value="Leucine zipper domain"/>
    <property type="match status" value="1"/>
</dbReference>
<feature type="coiled-coil region" evidence="1">
    <location>
        <begin position="62"/>
        <end position="100"/>
    </location>
</feature>
<reference evidence="5" key="1">
    <citation type="submission" date="2016-11" db="UniProtKB">
        <authorList>
            <consortium name="WormBaseParasite"/>
        </authorList>
    </citation>
    <scope>IDENTIFICATION</scope>
</reference>
<proteinExistence type="predicted"/>
<accession>A0A1I8A1J6</accession>
<evidence type="ECO:0000259" key="3">
    <source>
        <dbReference type="Pfam" id="PF07716"/>
    </source>
</evidence>
<dbReference type="Pfam" id="PF07716">
    <property type="entry name" value="bZIP_2"/>
    <property type="match status" value="1"/>
</dbReference>
<dbReference type="GO" id="GO:0003700">
    <property type="term" value="F:DNA-binding transcription factor activity"/>
    <property type="evidence" value="ECO:0007669"/>
    <property type="project" value="InterPro"/>
</dbReference>